<sequence length="54" mass="6033">MWYENLSPPYALHDYVIGFQIWLGFDELVCGLVLSSTLSPMPATFPALLGPFLT</sequence>
<proteinExistence type="predicted"/>
<accession>A0A2P6QT84</accession>
<reference evidence="1 2" key="1">
    <citation type="journal article" date="2018" name="Nat. Genet.">
        <title>The Rosa genome provides new insights in the design of modern roses.</title>
        <authorList>
            <person name="Bendahmane M."/>
        </authorList>
    </citation>
    <scope>NUCLEOTIDE SEQUENCE [LARGE SCALE GENOMIC DNA]</scope>
    <source>
        <strain evidence="2">cv. Old Blush</strain>
    </source>
</reference>
<name>A0A2P6QT84_ROSCH</name>
<comment type="caution">
    <text evidence="1">The sequence shown here is derived from an EMBL/GenBank/DDBJ whole genome shotgun (WGS) entry which is preliminary data.</text>
</comment>
<dbReference type="AlphaFoldDB" id="A0A2P6QT84"/>
<dbReference type="Proteomes" id="UP000238479">
    <property type="component" value="Chromosome 4"/>
</dbReference>
<dbReference type="Gramene" id="PRQ37384">
    <property type="protein sequence ID" value="PRQ37384"/>
    <property type="gene ID" value="RchiOBHm_Chr4g0401951"/>
</dbReference>
<evidence type="ECO:0000313" key="2">
    <source>
        <dbReference type="Proteomes" id="UP000238479"/>
    </source>
</evidence>
<dbReference type="EMBL" id="PDCK01000042">
    <property type="protein sequence ID" value="PRQ37384.1"/>
    <property type="molecule type" value="Genomic_DNA"/>
</dbReference>
<gene>
    <name evidence="1" type="ORF">RchiOBHm_Chr4g0401951</name>
</gene>
<organism evidence="1 2">
    <name type="scientific">Rosa chinensis</name>
    <name type="common">China rose</name>
    <dbReference type="NCBI Taxonomy" id="74649"/>
    <lineage>
        <taxon>Eukaryota</taxon>
        <taxon>Viridiplantae</taxon>
        <taxon>Streptophyta</taxon>
        <taxon>Embryophyta</taxon>
        <taxon>Tracheophyta</taxon>
        <taxon>Spermatophyta</taxon>
        <taxon>Magnoliopsida</taxon>
        <taxon>eudicotyledons</taxon>
        <taxon>Gunneridae</taxon>
        <taxon>Pentapetalae</taxon>
        <taxon>rosids</taxon>
        <taxon>fabids</taxon>
        <taxon>Rosales</taxon>
        <taxon>Rosaceae</taxon>
        <taxon>Rosoideae</taxon>
        <taxon>Rosoideae incertae sedis</taxon>
        <taxon>Rosa</taxon>
    </lineage>
</organism>
<keyword evidence="2" id="KW-1185">Reference proteome</keyword>
<protein>
    <submittedName>
        <fullName evidence="1">Uncharacterized protein</fullName>
    </submittedName>
</protein>
<evidence type="ECO:0000313" key="1">
    <source>
        <dbReference type="EMBL" id="PRQ37384.1"/>
    </source>
</evidence>